<feature type="transmembrane region" description="Helical" evidence="1">
    <location>
        <begin position="20"/>
        <end position="46"/>
    </location>
</feature>
<reference evidence="2" key="1">
    <citation type="submission" date="2018-05" db="EMBL/GenBank/DDBJ databases">
        <authorList>
            <person name="Lanie J.A."/>
            <person name="Ng W.-L."/>
            <person name="Kazmierczak K.M."/>
            <person name="Andrzejewski T.M."/>
            <person name="Davidsen T.M."/>
            <person name="Wayne K.J."/>
            <person name="Tettelin H."/>
            <person name="Glass J.I."/>
            <person name="Rusch D."/>
            <person name="Podicherti R."/>
            <person name="Tsui H.-C.T."/>
            <person name="Winkler M.E."/>
        </authorList>
    </citation>
    <scope>NUCLEOTIDE SEQUENCE</scope>
</reference>
<name>A0A382EEL0_9ZZZZ</name>
<evidence type="ECO:0000256" key="1">
    <source>
        <dbReference type="SAM" id="Phobius"/>
    </source>
</evidence>
<dbReference type="AlphaFoldDB" id="A0A382EEL0"/>
<accession>A0A382EEL0</accession>
<keyword evidence="1" id="KW-1133">Transmembrane helix</keyword>
<keyword evidence="1" id="KW-0812">Transmembrane</keyword>
<protein>
    <submittedName>
        <fullName evidence="2">Uncharacterized protein</fullName>
    </submittedName>
</protein>
<proteinExistence type="predicted"/>
<organism evidence="2">
    <name type="scientific">marine metagenome</name>
    <dbReference type="NCBI Taxonomy" id="408172"/>
    <lineage>
        <taxon>unclassified sequences</taxon>
        <taxon>metagenomes</taxon>
        <taxon>ecological metagenomes</taxon>
    </lineage>
</organism>
<evidence type="ECO:0000313" key="2">
    <source>
        <dbReference type="EMBL" id="SVB48839.1"/>
    </source>
</evidence>
<gene>
    <name evidence="2" type="ORF">METZ01_LOCUS201693</name>
</gene>
<sequence length="52" mass="5528">MDFFADRMKEKASHGGLGLVATGLIILFLGGWVTYAAYAAIAYGGYQILTKG</sequence>
<keyword evidence="1" id="KW-0472">Membrane</keyword>
<dbReference type="EMBL" id="UINC01044002">
    <property type="protein sequence ID" value="SVB48839.1"/>
    <property type="molecule type" value="Genomic_DNA"/>
</dbReference>